<dbReference type="Proteomes" id="UP000241362">
    <property type="component" value="Unassembled WGS sequence"/>
</dbReference>
<keyword evidence="7" id="KW-0520">NAD</keyword>
<comment type="caution">
    <text evidence="8">The sequence shown here is derived from an EMBL/GenBank/DDBJ whole genome shotgun (WGS) entry which is preliminary data.</text>
</comment>
<comment type="subunit">
    <text evidence="7">NDH-1 is composed of 14 different subunits. Subunits NuoA, H, J, K, L, M, N constitute the membrane sector of the complex.</text>
</comment>
<gene>
    <name evidence="7" type="primary">nuoK</name>
    <name evidence="8" type="ORF">C5F44_10680</name>
</gene>
<dbReference type="GO" id="GO:0030964">
    <property type="term" value="C:NADH dehydrogenase complex"/>
    <property type="evidence" value="ECO:0007669"/>
    <property type="project" value="TreeGrafter"/>
</dbReference>
<name>A0A2T4J862_FUSBL</name>
<evidence type="ECO:0000256" key="2">
    <source>
        <dbReference type="ARBA" id="ARBA00010519"/>
    </source>
</evidence>
<proteinExistence type="inferred from homology"/>
<comment type="similarity">
    <text evidence="2 7">Belongs to the complex I subunit 4L family.</text>
</comment>
<keyword evidence="9" id="KW-1185">Reference proteome</keyword>
<organism evidence="8 9">
    <name type="scientific">Fuscovulum blasticum DSM 2131</name>
    <dbReference type="NCBI Taxonomy" id="1188250"/>
    <lineage>
        <taxon>Bacteria</taxon>
        <taxon>Pseudomonadati</taxon>
        <taxon>Pseudomonadota</taxon>
        <taxon>Alphaproteobacteria</taxon>
        <taxon>Rhodobacterales</taxon>
        <taxon>Paracoccaceae</taxon>
        <taxon>Pseudogemmobacter</taxon>
    </lineage>
</organism>
<dbReference type="HAMAP" id="MF_01456">
    <property type="entry name" value="NDH1_NuoK"/>
    <property type="match status" value="1"/>
</dbReference>
<feature type="transmembrane region" description="Helical" evidence="7">
    <location>
        <begin position="6"/>
        <end position="25"/>
    </location>
</feature>
<dbReference type="EC" id="7.1.1.-" evidence="7"/>
<evidence type="ECO:0000256" key="1">
    <source>
        <dbReference type="ARBA" id="ARBA00004141"/>
    </source>
</evidence>
<dbReference type="Pfam" id="PF00420">
    <property type="entry name" value="Oxidored_q2"/>
    <property type="match status" value="1"/>
</dbReference>
<keyword evidence="7" id="KW-0874">Quinone</keyword>
<dbReference type="PANTHER" id="PTHR11434:SF16">
    <property type="entry name" value="NADH-UBIQUINONE OXIDOREDUCTASE CHAIN 4L"/>
    <property type="match status" value="1"/>
</dbReference>
<dbReference type="GO" id="GO:0048038">
    <property type="term" value="F:quinone binding"/>
    <property type="evidence" value="ECO:0007669"/>
    <property type="project" value="UniProtKB-KW"/>
</dbReference>
<evidence type="ECO:0000256" key="5">
    <source>
        <dbReference type="ARBA" id="ARBA00022989"/>
    </source>
</evidence>
<keyword evidence="7" id="KW-1003">Cell membrane</keyword>
<evidence type="ECO:0000313" key="8">
    <source>
        <dbReference type="EMBL" id="PTE14096.1"/>
    </source>
</evidence>
<dbReference type="PANTHER" id="PTHR11434">
    <property type="entry name" value="NADH-UBIQUINONE OXIDOREDUCTASE SUBUNIT ND4L"/>
    <property type="match status" value="1"/>
</dbReference>
<dbReference type="Gene3D" id="1.10.287.3510">
    <property type="match status" value="1"/>
</dbReference>
<evidence type="ECO:0000256" key="7">
    <source>
        <dbReference type="HAMAP-Rule" id="MF_01456"/>
    </source>
</evidence>
<keyword evidence="7" id="KW-1278">Translocase</keyword>
<reference evidence="8 9" key="1">
    <citation type="submission" date="2018-03" db="EMBL/GenBank/DDBJ databases">
        <title>Rhodobacter blasticus.</title>
        <authorList>
            <person name="Meyer T.E."/>
            <person name="Miller S."/>
            <person name="Lodha T."/>
            <person name="Gandham S."/>
            <person name="Chintalapati S."/>
            <person name="Chintalapati V.R."/>
        </authorList>
    </citation>
    <scope>NUCLEOTIDE SEQUENCE [LARGE SCALE GENOMIC DNA]</scope>
    <source>
        <strain evidence="8 9">DSM 2131</strain>
    </source>
</reference>
<dbReference type="InterPro" id="IPR039428">
    <property type="entry name" value="NUOK/Mnh_C1-like"/>
</dbReference>
<keyword evidence="7" id="KW-0830">Ubiquinone</keyword>
<comment type="subcellular location">
    <subcellularLocation>
        <location evidence="7">Cell membrane</location>
        <topology evidence="7">Multi-pass membrane protein</topology>
    </subcellularLocation>
    <subcellularLocation>
        <location evidence="1">Membrane</location>
        <topology evidence="1">Multi-pass membrane protein</topology>
    </subcellularLocation>
</comment>
<evidence type="ECO:0000313" key="9">
    <source>
        <dbReference type="Proteomes" id="UP000241362"/>
    </source>
</evidence>
<dbReference type="GO" id="GO:0050136">
    <property type="term" value="F:NADH dehydrogenase (quinone) (non-electrogenic) activity"/>
    <property type="evidence" value="ECO:0007669"/>
    <property type="project" value="UniProtKB-UniRule"/>
</dbReference>
<dbReference type="InterPro" id="IPR001133">
    <property type="entry name" value="NADH_UbQ_OxRdtase_chain4L/K"/>
</dbReference>
<dbReference type="EMBL" id="PZKE01000009">
    <property type="protein sequence ID" value="PTE14096.1"/>
    <property type="molecule type" value="Genomic_DNA"/>
</dbReference>
<keyword evidence="4 7" id="KW-0812">Transmembrane</keyword>
<dbReference type="NCBIfam" id="NF004320">
    <property type="entry name" value="PRK05715.1-2"/>
    <property type="match status" value="1"/>
</dbReference>
<sequence length="102" mass="10718">MTEDSFTALMLLSTALFVVGLFGVLARRSILIQLLSLEVALAGPSLAFITAGARHADAGGQAMFVMILILAAAEVALGLALYLRLRRTADGTDSDSLSSLRH</sequence>
<keyword evidence="5 7" id="KW-1133">Transmembrane helix</keyword>
<evidence type="ECO:0000256" key="4">
    <source>
        <dbReference type="ARBA" id="ARBA00022692"/>
    </source>
</evidence>
<comment type="catalytic activity">
    <reaction evidence="7">
        <text>a quinone + NADH + 5 H(+)(in) = a quinol + NAD(+) + 4 H(+)(out)</text>
        <dbReference type="Rhea" id="RHEA:57888"/>
        <dbReference type="ChEBI" id="CHEBI:15378"/>
        <dbReference type="ChEBI" id="CHEBI:24646"/>
        <dbReference type="ChEBI" id="CHEBI:57540"/>
        <dbReference type="ChEBI" id="CHEBI:57945"/>
        <dbReference type="ChEBI" id="CHEBI:132124"/>
    </reaction>
</comment>
<accession>A0A2T4J862</accession>
<keyword evidence="6 7" id="KW-0472">Membrane</keyword>
<feature type="transmembrane region" description="Helical" evidence="7">
    <location>
        <begin position="37"/>
        <end position="56"/>
    </location>
</feature>
<dbReference type="AlphaFoldDB" id="A0A2T4J862"/>
<evidence type="ECO:0000256" key="6">
    <source>
        <dbReference type="ARBA" id="ARBA00023136"/>
    </source>
</evidence>
<comment type="function">
    <text evidence="7">NDH-1 shuttles electrons from NADH, via FMN and iron-sulfur (Fe-S) centers, to quinones in the respiratory chain. The immediate electron acceptor for the enzyme in this species is believed to be ubiquinone. Couples the redox reaction to proton translocation (for every two electrons transferred, four hydrogen ions are translocated across the cytoplasmic membrane), and thus conserves the redox energy in a proton gradient.</text>
</comment>
<dbReference type="RefSeq" id="WP_107673522.1">
    <property type="nucleotide sequence ID" value="NZ_PZKE01000009.1"/>
</dbReference>
<dbReference type="GO" id="GO:0042773">
    <property type="term" value="P:ATP synthesis coupled electron transport"/>
    <property type="evidence" value="ECO:0007669"/>
    <property type="project" value="InterPro"/>
</dbReference>
<keyword evidence="3 7" id="KW-0813">Transport</keyword>
<evidence type="ECO:0000256" key="3">
    <source>
        <dbReference type="ARBA" id="ARBA00022448"/>
    </source>
</evidence>
<dbReference type="GO" id="GO:0005886">
    <property type="term" value="C:plasma membrane"/>
    <property type="evidence" value="ECO:0007669"/>
    <property type="project" value="UniProtKB-SubCell"/>
</dbReference>
<feature type="transmembrane region" description="Helical" evidence="7">
    <location>
        <begin position="62"/>
        <end position="83"/>
    </location>
</feature>
<protein>
    <recommendedName>
        <fullName evidence="7">NADH-quinone oxidoreductase subunit K</fullName>
        <ecNumber evidence="7">7.1.1.-</ecNumber>
    </recommendedName>
    <alternativeName>
        <fullName evidence="7">NADH dehydrogenase I subunit K</fullName>
    </alternativeName>
    <alternativeName>
        <fullName evidence="7">NDH-1 subunit K</fullName>
    </alternativeName>
</protein>